<dbReference type="OMA" id="KTMKANT"/>
<dbReference type="Ensembl" id="ENSOANT00000056828.1">
    <property type="protein sequence ID" value="ENSOANP00000052082.1"/>
    <property type="gene ID" value="ENSOANG00000010863.2"/>
</dbReference>
<name>A0A6I8PHF3_ORNAN</name>
<protein>
    <submittedName>
        <fullName evidence="2">Uncharacterized protein</fullName>
    </submittedName>
</protein>
<organism evidence="2 3">
    <name type="scientific">Ornithorhynchus anatinus</name>
    <name type="common">Duckbill platypus</name>
    <dbReference type="NCBI Taxonomy" id="9258"/>
    <lineage>
        <taxon>Eukaryota</taxon>
        <taxon>Metazoa</taxon>
        <taxon>Chordata</taxon>
        <taxon>Craniata</taxon>
        <taxon>Vertebrata</taxon>
        <taxon>Euteleostomi</taxon>
        <taxon>Mammalia</taxon>
        <taxon>Monotremata</taxon>
        <taxon>Ornithorhynchidae</taxon>
        <taxon>Ornithorhynchus</taxon>
    </lineage>
</organism>
<keyword evidence="1" id="KW-1133">Transmembrane helix</keyword>
<accession>A0A6I8PHF3</accession>
<feature type="transmembrane region" description="Helical" evidence="1">
    <location>
        <begin position="12"/>
        <end position="34"/>
    </location>
</feature>
<sequence length="88" mass="9606">MRMPLPPDLGLFNLGMWSVGVGALGAAAVGLLLANTDLLLTKPEKATLEYLEDTELKTLGKESEPRTFKARELWQRNGAVIMAVRRPG</sequence>
<dbReference type="AlphaFoldDB" id="A0A6I8PHF3"/>
<reference evidence="2" key="3">
    <citation type="submission" date="2025-09" db="UniProtKB">
        <authorList>
            <consortium name="Ensembl"/>
        </authorList>
    </citation>
    <scope>IDENTIFICATION</scope>
    <source>
        <strain evidence="2">Glennie</strain>
    </source>
</reference>
<keyword evidence="3" id="KW-1185">Reference proteome</keyword>
<dbReference type="GeneTree" id="ENSGT01030000235288"/>
<evidence type="ECO:0000313" key="2">
    <source>
        <dbReference type="Ensembl" id="ENSOANP00000052082.1"/>
    </source>
</evidence>
<keyword evidence="1" id="KW-0472">Membrane</keyword>
<keyword evidence="1" id="KW-0812">Transmembrane</keyword>
<dbReference type="InParanoid" id="A0A6I8PHF3"/>
<dbReference type="Bgee" id="ENSOANG00000010863">
    <property type="expression patterns" value="Expressed in endometrium and 8 other cell types or tissues"/>
</dbReference>
<dbReference type="Proteomes" id="UP000002279">
    <property type="component" value="Chromosome 3"/>
</dbReference>
<proteinExistence type="predicted"/>
<reference evidence="2" key="2">
    <citation type="submission" date="2025-08" db="UniProtKB">
        <authorList>
            <consortium name="Ensembl"/>
        </authorList>
    </citation>
    <scope>IDENTIFICATION</scope>
    <source>
        <strain evidence="2">Glennie</strain>
    </source>
</reference>
<reference evidence="2 3" key="1">
    <citation type="journal article" date="2008" name="Nature">
        <title>Genome analysis of the platypus reveals unique signatures of evolution.</title>
        <authorList>
            <person name="Warren W.C."/>
            <person name="Hillier L.W."/>
            <person name="Marshall Graves J.A."/>
            <person name="Birney E."/>
            <person name="Ponting C.P."/>
            <person name="Grutzner F."/>
            <person name="Belov K."/>
            <person name="Miller W."/>
            <person name="Clarke L."/>
            <person name="Chinwalla A.T."/>
            <person name="Yang S.P."/>
            <person name="Heger A."/>
            <person name="Locke D.P."/>
            <person name="Miethke P."/>
            <person name="Waters P.D."/>
            <person name="Veyrunes F."/>
            <person name="Fulton L."/>
            <person name="Fulton B."/>
            <person name="Graves T."/>
            <person name="Wallis J."/>
            <person name="Puente X.S."/>
            <person name="Lopez-Otin C."/>
            <person name="Ordonez G.R."/>
            <person name="Eichler E.E."/>
            <person name="Chen L."/>
            <person name="Cheng Z."/>
            <person name="Deakin J.E."/>
            <person name="Alsop A."/>
            <person name="Thompson K."/>
            <person name="Kirby P."/>
            <person name="Papenfuss A.T."/>
            <person name="Wakefield M.J."/>
            <person name="Olender T."/>
            <person name="Lancet D."/>
            <person name="Huttley G.A."/>
            <person name="Smit A.F."/>
            <person name="Pask A."/>
            <person name="Temple-Smith P."/>
            <person name="Batzer M.A."/>
            <person name="Walker J.A."/>
            <person name="Konkel M.K."/>
            <person name="Harris R.S."/>
            <person name="Whittington C.M."/>
            <person name="Wong E.S."/>
            <person name="Gemmell N.J."/>
            <person name="Buschiazzo E."/>
            <person name="Vargas Jentzsch I.M."/>
            <person name="Merkel A."/>
            <person name="Schmitz J."/>
            <person name="Zemann A."/>
            <person name="Churakov G."/>
            <person name="Kriegs J.O."/>
            <person name="Brosius J."/>
            <person name="Murchison E.P."/>
            <person name="Sachidanandam R."/>
            <person name="Smith C."/>
            <person name="Hannon G.J."/>
            <person name="Tsend-Ayush E."/>
            <person name="McMillan D."/>
            <person name="Attenborough R."/>
            <person name="Rens W."/>
            <person name="Ferguson-Smith M."/>
            <person name="Lefevre C.M."/>
            <person name="Sharp J.A."/>
            <person name="Nicholas K.R."/>
            <person name="Ray D.A."/>
            <person name="Kube M."/>
            <person name="Reinhardt R."/>
            <person name="Pringle T.H."/>
            <person name="Taylor J."/>
            <person name="Jones R.C."/>
            <person name="Nixon B."/>
            <person name="Dacheux J.L."/>
            <person name="Niwa H."/>
            <person name="Sekita Y."/>
            <person name="Huang X."/>
            <person name="Stark A."/>
            <person name="Kheradpour P."/>
            <person name="Kellis M."/>
            <person name="Flicek P."/>
            <person name="Chen Y."/>
            <person name="Webber C."/>
            <person name="Hardison R."/>
            <person name="Nelson J."/>
            <person name="Hallsworth-Pepin K."/>
            <person name="Delehaunty K."/>
            <person name="Markovic C."/>
            <person name="Minx P."/>
            <person name="Feng Y."/>
            <person name="Kremitzki C."/>
            <person name="Mitreva M."/>
            <person name="Glasscock J."/>
            <person name="Wylie T."/>
            <person name="Wohldmann P."/>
            <person name="Thiru P."/>
            <person name="Nhan M.N."/>
            <person name="Pohl C.S."/>
            <person name="Smith S.M."/>
            <person name="Hou S."/>
            <person name="Nefedov M."/>
            <person name="de Jong P.J."/>
            <person name="Renfree M.B."/>
            <person name="Mardis E.R."/>
            <person name="Wilson R.K."/>
        </authorList>
    </citation>
    <scope>NUCLEOTIDE SEQUENCE [LARGE SCALE GENOMIC DNA]</scope>
    <source>
        <strain evidence="2 3">Glennie</strain>
    </source>
</reference>
<evidence type="ECO:0000313" key="3">
    <source>
        <dbReference type="Proteomes" id="UP000002279"/>
    </source>
</evidence>
<evidence type="ECO:0000256" key="1">
    <source>
        <dbReference type="SAM" id="Phobius"/>
    </source>
</evidence>